<dbReference type="EMBL" id="JAUIRO010000006">
    <property type="protein sequence ID" value="KAK0709369.1"/>
    <property type="molecule type" value="Genomic_DNA"/>
</dbReference>
<keyword evidence="2" id="KW-1133">Transmembrane helix</keyword>
<protein>
    <submittedName>
        <fullName evidence="3">Uncharacterized protein</fullName>
    </submittedName>
</protein>
<dbReference type="GeneID" id="85323546"/>
<dbReference type="RefSeq" id="XP_060292673.1">
    <property type="nucleotide sequence ID" value="XM_060440276.1"/>
</dbReference>
<proteinExistence type="predicted"/>
<keyword evidence="4" id="KW-1185">Reference proteome</keyword>
<evidence type="ECO:0000256" key="1">
    <source>
        <dbReference type="SAM" id="MobiDB-lite"/>
    </source>
</evidence>
<sequence>MTDPTAILPISPATLPISPATICLIGLAILVVSLALPMPQSHPSRDSAPPQASSISSPVIRQNQNSADHIHGPAPASGADLPAAPLAGSESAGKRRRRRLLPRGVQFVPEVPRRTSSLGQVGPWGSGM</sequence>
<evidence type="ECO:0000313" key="4">
    <source>
        <dbReference type="Proteomes" id="UP001172101"/>
    </source>
</evidence>
<evidence type="ECO:0000313" key="3">
    <source>
        <dbReference type="EMBL" id="KAK0709369.1"/>
    </source>
</evidence>
<feature type="compositionally biased region" description="Low complexity" evidence="1">
    <location>
        <begin position="47"/>
        <end position="58"/>
    </location>
</feature>
<reference evidence="3" key="1">
    <citation type="submission" date="2023-06" db="EMBL/GenBank/DDBJ databases">
        <title>Genome-scale phylogeny and comparative genomics of the fungal order Sordariales.</title>
        <authorList>
            <consortium name="Lawrence Berkeley National Laboratory"/>
            <person name="Hensen N."/>
            <person name="Bonometti L."/>
            <person name="Westerberg I."/>
            <person name="Brannstrom I.O."/>
            <person name="Guillou S."/>
            <person name="Cros-Aarteil S."/>
            <person name="Calhoun S."/>
            <person name="Haridas S."/>
            <person name="Kuo A."/>
            <person name="Mondo S."/>
            <person name="Pangilinan J."/>
            <person name="Riley R."/>
            <person name="LaButti K."/>
            <person name="Andreopoulos B."/>
            <person name="Lipzen A."/>
            <person name="Chen C."/>
            <person name="Yanf M."/>
            <person name="Daum C."/>
            <person name="Ng V."/>
            <person name="Clum A."/>
            <person name="Steindorff A."/>
            <person name="Ohm R."/>
            <person name="Martin F."/>
            <person name="Silar P."/>
            <person name="Natvig D."/>
            <person name="Lalanne C."/>
            <person name="Gautier V."/>
            <person name="Ament-velasquez S.L."/>
            <person name="Kruys A."/>
            <person name="Hutchinson M.I."/>
            <person name="Powell A.J."/>
            <person name="Barry K."/>
            <person name="Miller A.N."/>
            <person name="Grigoriev I.V."/>
            <person name="Debuchy R."/>
            <person name="Gladieux P."/>
            <person name="Thoren M.H."/>
            <person name="Johannesson H."/>
        </authorList>
    </citation>
    <scope>NUCLEOTIDE SEQUENCE</scope>
    <source>
        <strain evidence="3">SMH2392-1A</strain>
    </source>
</reference>
<name>A0AA40DMP8_9PEZI</name>
<dbReference type="AlphaFoldDB" id="A0AA40DMP8"/>
<feature type="region of interest" description="Disordered" evidence="1">
    <location>
        <begin position="39"/>
        <end position="128"/>
    </location>
</feature>
<evidence type="ECO:0000256" key="2">
    <source>
        <dbReference type="SAM" id="Phobius"/>
    </source>
</evidence>
<gene>
    <name evidence="3" type="ORF">B0T26DRAFT_678799</name>
</gene>
<dbReference type="Proteomes" id="UP001172101">
    <property type="component" value="Unassembled WGS sequence"/>
</dbReference>
<organism evidence="3 4">
    <name type="scientific">Lasiosphaeria miniovina</name>
    <dbReference type="NCBI Taxonomy" id="1954250"/>
    <lineage>
        <taxon>Eukaryota</taxon>
        <taxon>Fungi</taxon>
        <taxon>Dikarya</taxon>
        <taxon>Ascomycota</taxon>
        <taxon>Pezizomycotina</taxon>
        <taxon>Sordariomycetes</taxon>
        <taxon>Sordariomycetidae</taxon>
        <taxon>Sordariales</taxon>
        <taxon>Lasiosphaeriaceae</taxon>
        <taxon>Lasiosphaeria</taxon>
    </lineage>
</organism>
<feature type="transmembrane region" description="Helical" evidence="2">
    <location>
        <begin position="17"/>
        <end position="36"/>
    </location>
</feature>
<keyword evidence="2" id="KW-0812">Transmembrane</keyword>
<accession>A0AA40DMP8</accession>
<keyword evidence="2" id="KW-0472">Membrane</keyword>
<comment type="caution">
    <text evidence="3">The sequence shown here is derived from an EMBL/GenBank/DDBJ whole genome shotgun (WGS) entry which is preliminary data.</text>
</comment>